<feature type="compositionally biased region" description="Basic and acidic residues" evidence="1">
    <location>
        <begin position="276"/>
        <end position="286"/>
    </location>
</feature>
<keyword evidence="4" id="KW-1185">Reference proteome</keyword>
<dbReference type="eggNOG" id="ENOG502SPW9">
    <property type="taxonomic scope" value="Eukaryota"/>
</dbReference>
<dbReference type="Proteomes" id="UP000016924">
    <property type="component" value="Unassembled WGS sequence"/>
</dbReference>
<reference evidence="4" key="1">
    <citation type="submission" date="2012-06" db="EMBL/GenBank/DDBJ databases">
        <title>The genome sequence of Coniosporium apollinis CBS 100218.</title>
        <authorList>
            <consortium name="The Broad Institute Genome Sequencing Platform"/>
            <person name="Cuomo C."/>
            <person name="Gorbushina A."/>
            <person name="Noack S."/>
            <person name="Walker B."/>
            <person name="Young S.K."/>
            <person name="Zeng Q."/>
            <person name="Gargeya S."/>
            <person name="Fitzgerald M."/>
            <person name="Haas B."/>
            <person name="Abouelleil A."/>
            <person name="Alvarado L."/>
            <person name="Arachchi H.M."/>
            <person name="Berlin A.M."/>
            <person name="Chapman S.B."/>
            <person name="Goldberg J."/>
            <person name="Griggs A."/>
            <person name="Gujja S."/>
            <person name="Hansen M."/>
            <person name="Howarth C."/>
            <person name="Imamovic A."/>
            <person name="Larimer J."/>
            <person name="McCowan C."/>
            <person name="Montmayeur A."/>
            <person name="Murphy C."/>
            <person name="Neiman D."/>
            <person name="Pearson M."/>
            <person name="Priest M."/>
            <person name="Roberts A."/>
            <person name="Saif S."/>
            <person name="Shea T."/>
            <person name="Sisk P."/>
            <person name="Sykes S."/>
            <person name="Wortman J."/>
            <person name="Nusbaum C."/>
            <person name="Birren B."/>
        </authorList>
    </citation>
    <scope>NUCLEOTIDE SEQUENCE [LARGE SCALE GENOMIC DNA]</scope>
    <source>
        <strain evidence="4">CBS 100218</strain>
    </source>
</reference>
<dbReference type="InterPro" id="IPR036770">
    <property type="entry name" value="Ankyrin_rpt-contain_sf"/>
</dbReference>
<dbReference type="SUPFAM" id="SSF48403">
    <property type="entry name" value="Ankyrin repeat"/>
    <property type="match status" value="1"/>
</dbReference>
<dbReference type="GeneID" id="19902657"/>
<feature type="region of interest" description="Disordered" evidence="1">
    <location>
        <begin position="216"/>
        <end position="247"/>
    </location>
</feature>
<evidence type="ECO:0000313" key="4">
    <source>
        <dbReference type="Proteomes" id="UP000016924"/>
    </source>
</evidence>
<dbReference type="InterPro" id="IPR031348">
    <property type="entry name" value="PigL_N"/>
</dbReference>
<protein>
    <recommendedName>
        <fullName evidence="2">Azaphilone pigments biosynthesis cluster protein L N-terminal domain-containing protein</fullName>
    </recommendedName>
</protein>
<evidence type="ECO:0000259" key="2">
    <source>
        <dbReference type="Pfam" id="PF17111"/>
    </source>
</evidence>
<feature type="domain" description="Azaphilone pigments biosynthesis cluster protein L N-terminal" evidence="2">
    <location>
        <begin position="1"/>
        <end position="157"/>
    </location>
</feature>
<evidence type="ECO:0000313" key="3">
    <source>
        <dbReference type="EMBL" id="EON66103.1"/>
    </source>
</evidence>
<dbReference type="AlphaFoldDB" id="R7YWA3"/>
<proteinExistence type="predicted"/>
<sequence>MDPLSITASCFTLAATITRVSFQVTEFVREVRDARSDLDAVARELLSIKTVLEILADDAKDPAQNNFPPTLGRQVTGILANCNDVVAQIERLLSSYQGSRLTKGTKWALNGRGDAGKLRSTLEAHKTALDIALDMVALSLAREIKSDTQEILQDTSAIRDDTALILAEIARLQARLPRDDAQQGSSGLTLQRYLDNLTTYAETVCDDGVDEQPAALADHGESELSDDGEPEPPESNRRHPSSESLGSVVTRLREECRLEEQIIELFVSRQQLEGGGEEHHAAKQQDDLSADPSPTVQDVGCPVAQEHLSDLMDGEPKGSLDQSSQCSPSPKEPLERNYDCPPDWQHLRVTPNAQKIRDARTKRKALDLVTQRSYDVQLCRAMGARVTALQVRDLLEKGADPNAVAYGARDLLEMRADTDAVSDEKMLKFLVANGASVHDREEDDDLTGLTPLFAFVAQSKEWTASQCNIIDALIKAGANVNESQGKSRFALQTLVRSGDAILVSRPAKDVHVALARLLSHGADANVIGGYYGTALHATVITADLESARVLLRYGATSISAHCNYDTRNFLGTITNDLLGTWTTKAGIMTPVELASKPLRNSSAFRTATIKREIQKKMKESANRAVA</sequence>
<feature type="region of interest" description="Disordered" evidence="1">
    <location>
        <begin position="311"/>
        <end position="336"/>
    </location>
</feature>
<dbReference type="RefSeq" id="XP_007781420.1">
    <property type="nucleotide sequence ID" value="XM_007783230.1"/>
</dbReference>
<feature type="region of interest" description="Disordered" evidence="1">
    <location>
        <begin position="274"/>
        <end position="299"/>
    </location>
</feature>
<dbReference type="Pfam" id="PF17111">
    <property type="entry name" value="PigL_N"/>
    <property type="match status" value="1"/>
</dbReference>
<name>R7YWA3_CONA1</name>
<feature type="compositionally biased region" description="Acidic residues" evidence="1">
    <location>
        <begin position="223"/>
        <end position="232"/>
    </location>
</feature>
<dbReference type="HOGENOM" id="CLU_436783_0_0_1"/>
<evidence type="ECO:0000256" key="1">
    <source>
        <dbReference type="SAM" id="MobiDB-lite"/>
    </source>
</evidence>
<organism evidence="3 4">
    <name type="scientific">Coniosporium apollinis (strain CBS 100218)</name>
    <name type="common">Rock-inhabiting black yeast</name>
    <dbReference type="NCBI Taxonomy" id="1168221"/>
    <lineage>
        <taxon>Eukaryota</taxon>
        <taxon>Fungi</taxon>
        <taxon>Dikarya</taxon>
        <taxon>Ascomycota</taxon>
        <taxon>Pezizomycotina</taxon>
        <taxon>Dothideomycetes</taxon>
        <taxon>Dothideomycetes incertae sedis</taxon>
        <taxon>Coniosporium</taxon>
    </lineage>
</organism>
<accession>R7YWA3</accession>
<dbReference type="STRING" id="1168221.R7YWA3"/>
<dbReference type="OrthoDB" id="524326at2759"/>
<gene>
    <name evidence="3" type="ORF">W97_05346</name>
</gene>
<dbReference type="EMBL" id="JH767578">
    <property type="protein sequence ID" value="EON66103.1"/>
    <property type="molecule type" value="Genomic_DNA"/>
</dbReference>
<dbReference type="Gene3D" id="1.25.40.20">
    <property type="entry name" value="Ankyrin repeat-containing domain"/>
    <property type="match status" value="1"/>
</dbReference>